<dbReference type="Proteomes" id="UP000708148">
    <property type="component" value="Unassembled WGS sequence"/>
</dbReference>
<organism evidence="1 2">
    <name type="scientific">Ostreobium quekettii</name>
    <dbReference type="NCBI Taxonomy" id="121088"/>
    <lineage>
        <taxon>Eukaryota</taxon>
        <taxon>Viridiplantae</taxon>
        <taxon>Chlorophyta</taxon>
        <taxon>core chlorophytes</taxon>
        <taxon>Ulvophyceae</taxon>
        <taxon>TCBD clade</taxon>
        <taxon>Bryopsidales</taxon>
        <taxon>Ostreobineae</taxon>
        <taxon>Ostreobiaceae</taxon>
        <taxon>Ostreobium</taxon>
    </lineage>
</organism>
<proteinExistence type="predicted"/>
<keyword evidence="2" id="KW-1185">Reference proteome</keyword>
<feature type="non-terminal residue" evidence="1">
    <location>
        <position position="1"/>
    </location>
</feature>
<sequence length="77" mass="9042">MMKKGAGKFLKFFLIDDKEREVLAATAEDQGDAHYLYKNSKGFNQHGKLDSQKRRELIKWLEKIIRSSQTQVRSKQK</sequence>
<evidence type="ECO:0000313" key="1">
    <source>
        <dbReference type="EMBL" id="CAD7696583.1"/>
    </source>
</evidence>
<protein>
    <submittedName>
        <fullName evidence="1">Uncharacterized protein</fullName>
    </submittedName>
</protein>
<dbReference type="AlphaFoldDB" id="A0A8S1IPA3"/>
<accession>A0A8S1IPA3</accession>
<dbReference type="OrthoDB" id="552188at2759"/>
<comment type="caution">
    <text evidence="1">The sequence shown here is derived from an EMBL/GenBank/DDBJ whole genome shotgun (WGS) entry which is preliminary data.</text>
</comment>
<gene>
    <name evidence="1" type="ORF">OSTQU699_LOCUS1945</name>
</gene>
<evidence type="ECO:0000313" key="2">
    <source>
        <dbReference type="Proteomes" id="UP000708148"/>
    </source>
</evidence>
<name>A0A8S1IPA3_9CHLO</name>
<dbReference type="EMBL" id="CAJHUC010000509">
    <property type="protein sequence ID" value="CAD7696583.1"/>
    <property type="molecule type" value="Genomic_DNA"/>
</dbReference>
<reference evidence="1" key="1">
    <citation type="submission" date="2020-12" db="EMBL/GenBank/DDBJ databases">
        <authorList>
            <person name="Iha C."/>
        </authorList>
    </citation>
    <scope>NUCLEOTIDE SEQUENCE</scope>
</reference>